<dbReference type="AlphaFoldDB" id="A0A7W5FQX4"/>
<name>A0A7W5FQX4_9BACL</name>
<organism evidence="2 3">
    <name type="scientific">Paenibacillus phyllosphaerae</name>
    <dbReference type="NCBI Taxonomy" id="274593"/>
    <lineage>
        <taxon>Bacteria</taxon>
        <taxon>Bacillati</taxon>
        <taxon>Bacillota</taxon>
        <taxon>Bacilli</taxon>
        <taxon>Bacillales</taxon>
        <taxon>Paenibacillaceae</taxon>
        <taxon>Paenibacillus</taxon>
    </lineage>
</organism>
<evidence type="ECO:0000256" key="1">
    <source>
        <dbReference type="SAM" id="SignalP"/>
    </source>
</evidence>
<dbReference type="InterPro" id="IPR000408">
    <property type="entry name" value="Reg_chr_condens"/>
</dbReference>
<evidence type="ECO:0000313" key="3">
    <source>
        <dbReference type="Proteomes" id="UP000570361"/>
    </source>
</evidence>
<keyword evidence="3" id="KW-1185">Reference proteome</keyword>
<feature type="signal peptide" evidence="1">
    <location>
        <begin position="1"/>
        <end position="34"/>
    </location>
</feature>
<comment type="caution">
    <text evidence="2">The sequence shown here is derived from an EMBL/GenBank/DDBJ whole genome shotgun (WGS) entry which is preliminary data.</text>
</comment>
<feature type="chain" id="PRO_5030829673" evidence="1">
    <location>
        <begin position="35"/>
        <end position="489"/>
    </location>
</feature>
<dbReference type="PROSITE" id="PS50012">
    <property type="entry name" value="RCC1_3"/>
    <property type="match status" value="1"/>
</dbReference>
<dbReference type="RefSeq" id="WP_183603986.1">
    <property type="nucleotide sequence ID" value="NZ_JACHXK010000023.1"/>
</dbReference>
<protein>
    <submittedName>
        <fullName evidence="2">Alpha-tubulin suppressor-like RCC1 family protein</fullName>
    </submittedName>
</protein>
<sequence>MSTPLAPRTVYRKTLAAILAVMILLTSYTPAARAAEASTGKLFIQVAAGLFYSVALRKDGTVWTWGRNIHGEMGTEKTPTKLWYPYPIRLQGLTDIVSISVDGIEGYQLAVKKDGTVWEWGKDPLDYGESVLPRQVKGLSGVKAVASYDHSALALLQDGTVVSWIRKSRDDMADVKPTRLAGLSNIASLTVNHAIARDGSLYTWPFKYDQPHNNWVTGEPFKLAGLTNIRKAVGSSEGGYAIDAKGQVWSWLIDSQASTASTAKMLAYRQKPTRVFSGYRVKDFAFGYKKAQLLTEDGALYSITASGKAYRTTGLPALQAFSAESYHTLALDREGHIWGWGANQWYETGSETSAPDGMVYKPVQVKPGVDVFVNGQLFSTIVPSIEAGGTAWLPIKLFAPAAGIRIDWLTPGGGYTLTKDDKTLTVQFIDGKLNLKLNGEQLNDPIISGLYRDSGTPAARWQTAPYQLLTYLGLQADWDAKTHELYVSK</sequence>
<dbReference type="Gene3D" id="2.130.10.30">
    <property type="entry name" value="Regulator of chromosome condensation 1/beta-lactamase-inhibitor protein II"/>
    <property type="match status" value="2"/>
</dbReference>
<evidence type="ECO:0000313" key="2">
    <source>
        <dbReference type="EMBL" id="MBB3113921.1"/>
    </source>
</evidence>
<dbReference type="PANTHER" id="PTHR45982:SF1">
    <property type="entry name" value="REGULATOR OF CHROMOSOME CONDENSATION"/>
    <property type="match status" value="1"/>
</dbReference>
<dbReference type="PANTHER" id="PTHR45982">
    <property type="entry name" value="REGULATOR OF CHROMOSOME CONDENSATION"/>
    <property type="match status" value="1"/>
</dbReference>
<keyword evidence="1" id="KW-0732">Signal</keyword>
<dbReference type="Proteomes" id="UP000570361">
    <property type="component" value="Unassembled WGS sequence"/>
</dbReference>
<proteinExistence type="predicted"/>
<dbReference type="Pfam" id="PF13540">
    <property type="entry name" value="RCC1_2"/>
    <property type="match status" value="1"/>
</dbReference>
<dbReference type="EMBL" id="JACHXK010000023">
    <property type="protein sequence ID" value="MBB3113921.1"/>
    <property type="molecule type" value="Genomic_DNA"/>
</dbReference>
<dbReference type="PRINTS" id="PR00633">
    <property type="entry name" value="RCCNDNSATION"/>
</dbReference>
<dbReference type="InterPro" id="IPR051553">
    <property type="entry name" value="Ran_GTPase-activating"/>
</dbReference>
<accession>A0A7W5FQX4</accession>
<dbReference type="SUPFAM" id="SSF50985">
    <property type="entry name" value="RCC1/BLIP-II"/>
    <property type="match status" value="2"/>
</dbReference>
<gene>
    <name evidence="2" type="ORF">FHS18_006036</name>
</gene>
<dbReference type="InterPro" id="IPR009091">
    <property type="entry name" value="RCC1/BLIP-II"/>
</dbReference>
<reference evidence="2 3" key="1">
    <citation type="submission" date="2020-08" db="EMBL/GenBank/DDBJ databases">
        <title>Genomic Encyclopedia of Type Strains, Phase III (KMG-III): the genomes of soil and plant-associated and newly described type strains.</title>
        <authorList>
            <person name="Whitman W."/>
        </authorList>
    </citation>
    <scope>NUCLEOTIDE SEQUENCE [LARGE SCALE GENOMIC DNA]</scope>
    <source>
        <strain evidence="2 3">CECT 5862</strain>
    </source>
</reference>